<keyword evidence="1" id="KW-1133">Transmembrane helix</keyword>
<feature type="transmembrane region" description="Helical" evidence="1">
    <location>
        <begin position="60"/>
        <end position="87"/>
    </location>
</feature>
<keyword evidence="3" id="KW-1185">Reference proteome</keyword>
<evidence type="ECO:0000313" key="3">
    <source>
        <dbReference type="Proteomes" id="UP000003947"/>
    </source>
</evidence>
<proteinExistence type="predicted"/>
<keyword evidence="1" id="KW-0472">Membrane</keyword>
<accession>I4Z0S3</accession>
<dbReference type="AlphaFoldDB" id="I4Z0S3"/>
<keyword evidence="1" id="KW-0812">Transmembrane</keyword>
<evidence type="ECO:0000313" key="2">
    <source>
        <dbReference type="EMBL" id="EIM29815.1"/>
    </source>
</evidence>
<name>I4Z0S3_9HYPH</name>
<protein>
    <submittedName>
        <fullName evidence="2">Uncharacterized protein</fullName>
    </submittedName>
</protein>
<organism evidence="2 3">
    <name type="scientific">Microvirga lotononidis</name>
    <dbReference type="NCBI Taxonomy" id="864069"/>
    <lineage>
        <taxon>Bacteria</taxon>
        <taxon>Pseudomonadati</taxon>
        <taxon>Pseudomonadota</taxon>
        <taxon>Alphaproteobacteria</taxon>
        <taxon>Hyphomicrobiales</taxon>
        <taxon>Methylobacteriaceae</taxon>
        <taxon>Microvirga</taxon>
    </lineage>
</organism>
<sequence>MEPLLLNVQSSTPVRLETCRSFLVPALAIRWPGNVRLLEHGGADMKPARGEATSLLNFRAVLYGIALAALARASLVLAVCIIMDAFGGQSLGLSLQKRSLPSASLGEPRLAAG</sequence>
<gene>
    <name evidence="2" type="ORF">MicloDRAFT_00011350</name>
</gene>
<evidence type="ECO:0000256" key="1">
    <source>
        <dbReference type="SAM" id="Phobius"/>
    </source>
</evidence>
<dbReference type="PATRIC" id="fig|864069.3.peg.1259"/>
<dbReference type="HOGENOM" id="CLU_2130607_0_0_5"/>
<dbReference type="EMBL" id="JH660640">
    <property type="protein sequence ID" value="EIM29815.1"/>
    <property type="molecule type" value="Genomic_DNA"/>
</dbReference>
<dbReference type="Proteomes" id="UP000003947">
    <property type="component" value="Unassembled WGS sequence"/>
</dbReference>
<reference evidence="2 3" key="1">
    <citation type="submission" date="2012-02" db="EMBL/GenBank/DDBJ databases">
        <title>Improved High-Quality Draft sequence of Microvirga sp. WSM3557.</title>
        <authorList>
            <consortium name="US DOE Joint Genome Institute"/>
            <person name="Lucas S."/>
            <person name="Han J."/>
            <person name="Lapidus A."/>
            <person name="Cheng J.-F."/>
            <person name="Goodwin L."/>
            <person name="Pitluck S."/>
            <person name="Peters L."/>
            <person name="Zhang X."/>
            <person name="Detter J.C."/>
            <person name="Han C."/>
            <person name="Tapia R."/>
            <person name="Land M."/>
            <person name="Hauser L."/>
            <person name="Kyrpides N."/>
            <person name="Ivanova N."/>
            <person name="Pagani I."/>
            <person name="Brau L."/>
            <person name="Yates R."/>
            <person name="O'Hara G."/>
            <person name="Rui T."/>
            <person name="Howieson J."/>
            <person name="Reeve W."/>
            <person name="Woyke T."/>
        </authorList>
    </citation>
    <scope>NUCLEOTIDE SEQUENCE [LARGE SCALE GENOMIC DNA]</scope>
    <source>
        <strain evidence="2 3">WSM3557</strain>
    </source>
</reference>